<reference evidence="10" key="1">
    <citation type="journal article" date="2021" name="PeerJ">
        <title>Extensive microbial diversity within the chicken gut microbiome revealed by metagenomics and culture.</title>
        <authorList>
            <person name="Gilroy R."/>
            <person name="Ravi A."/>
            <person name="Getino M."/>
            <person name="Pursley I."/>
            <person name="Horton D.L."/>
            <person name="Alikhan N.F."/>
            <person name="Baker D."/>
            <person name="Gharbi K."/>
            <person name="Hall N."/>
            <person name="Watson M."/>
            <person name="Adriaenssens E.M."/>
            <person name="Foster-Nyarko E."/>
            <person name="Jarju S."/>
            <person name="Secka A."/>
            <person name="Antonio M."/>
            <person name="Oren A."/>
            <person name="Chaudhuri R.R."/>
            <person name="La Ragione R."/>
            <person name="Hildebrand F."/>
            <person name="Pallen M.J."/>
        </authorList>
    </citation>
    <scope>NUCLEOTIDE SEQUENCE</scope>
    <source>
        <strain evidence="10">1345</strain>
    </source>
</reference>
<dbReference type="PANTHER" id="PTHR11229">
    <property type="entry name" value="50S RIBOSOMAL PROTEIN L3"/>
    <property type="match status" value="1"/>
</dbReference>
<comment type="similarity">
    <text evidence="1 7 8">Belongs to the universal ribosomal protein uL3 family.</text>
</comment>
<dbReference type="Proteomes" id="UP000886750">
    <property type="component" value="Unassembled WGS sequence"/>
</dbReference>
<dbReference type="Pfam" id="PF00297">
    <property type="entry name" value="Ribosomal_L3"/>
    <property type="match status" value="1"/>
</dbReference>
<dbReference type="PROSITE" id="PS00474">
    <property type="entry name" value="RIBOSOMAL_L3"/>
    <property type="match status" value="1"/>
</dbReference>
<evidence type="ECO:0000256" key="4">
    <source>
        <dbReference type="ARBA" id="ARBA00022980"/>
    </source>
</evidence>
<dbReference type="EMBL" id="DXCQ01000050">
    <property type="protein sequence ID" value="HIY97148.1"/>
    <property type="molecule type" value="Genomic_DNA"/>
</dbReference>
<organism evidence="10 11">
    <name type="scientific">Candidatus Borkfalkia excrementigallinarum</name>
    <dbReference type="NCBI Taxonomy" id="2838506"/>
    <lineage>
        <taxon>Bacteria</taxon>
        <taxon>Bacillati</taxon>
        <taxon>Bacillota</taxon>
        <taxon>Clostridia</taxon>
        <taxon>Christensenellales</taxon>
        <taxon>Christensenellaceae</taxon>
        <taxon>Candidatus Borkfalkia</taxon>
    </lineage>
</organism>
<evidence type="ECO:0000256" key="5">
    <source>
        <dbReference type="ARBA" id="ARBA00023274"/>
    </source>
</evidence>
<comment type="subunit">
    <text evidence="7 9">Part of the 50S ribosomal subunit. Forms a cluster with proteins L14 and L19.</text>
</comment>
<evidence type="ECO:0000256" key="7">
    <source>
        <dbReference type="HAMAP-Rule" id="MF_01325"/>
    </source>
</evidence>
<comment type="caution">
    <text evidence="10">The sequence shown here is derived from an EMBL/GenBank/DDBJ whole genome shotgun (WGS) entry which is preliminary data.</text>
</comment>
<dbReference type="Gene3D" id="2.40.30.10">
    <property type="entry name" value="Translation factors"/>
    <property type="match status" value="1"/>
</dbReference>
<proteinExistence type="inferred from homology"/>
<dbReference type="InterPro" id="IPR009000">
    <property type="entry name" value="Transl_B-barrel_sf"/>
</dbReference>
<dbReference type="PANTHER" id="PTHR11229:SF16">
    <property type="entry name" value="LARGE RIBOSOMAL SUBUNIT PROTEIN UL3C"/>
    <property type="match status" value="1"/>
</dbReference>
<dbReference type="SUPFAM" id="SSF50447">
    <property type="entry name" value="Translation proteins"/>
    <property type="match status" value="1"/>
</dbReference>
<dbReference type="AlphaFoldDB" id="A0A9D1ZWW1"/>
<sequence length="212" mass="23120">MNKAIIGRKVGMTQIFTPEGKVIPVTVVEAGPCPVVQIKTVEKDGYAALKLGFDETTEKRLSKPELGQFKKAGVKPQKVLKEFRLADLSSYEVGKDVTVEQFKEGERVDVVGTSKGHGFSGVIKRWNQRRLKETHGVGPVHREVGSMSANSTPSRVFKQKNMPGQYGHERVTVQNLEIVKVDAARNALLIKGAIPGPKGSVVTVSDSVKKSK</sequence>
<evidence type="ECO:0000256" key="6">
    <source>
        <dbReference type="ARBA" id="ARBA00035243"/>
    </source>
</evidence>
<name>A0A9D1ZWW1_9FIRM</name>
<dbReference type="GO" id="GO:0019843">
    <property type="term" value="F:rRNA binding"/>
    <property type="evidence" value="ECO:0007669"/>
    <property type="project" value="UniProtKB-UniRule"/>
</dbReference>
<reference evidence="10" key="2">
    <citation type="submission" date="2021-04" db="EMBL/GenBank/DDBJ databases">
        <authorList>
            <person name="Gilroy R."/>
        </authorList>
    </citation>
    <scope>NUCLEOTIDE SEQUENCE</scope>
    <source>
        <strain evidence="10">1345</strain>
    </source>
</reference>
<dbReference type="FunFam" id="3.30.160.810:FF:000001">
    <property type="entry name" value="50S ribosomal protein L3"/>
    <property type="match status" value="1"/>
</dbReference>
<evidence type="ECO:0000256" key="1">
    <source>
        <dbReference type="ARBA" id="ARBA00006540"/>
    </source>
</evidence>
<evidence type="ECO:0000313" key="11">
    <source>
        <dbReference type="Proteomes" id="UP000886750"/>
    </source>
</evidence>
<evidence type="ECO:0000313" key="10">
    <source>
        <dbReference type="EMBL" id="HIY97148.1"/>
    </source>
</evidence>
<evidence type="ECO:0000256" key="8">
    <source>
        <dbReference type="RuleBase" id="RU003905"/>
    </source>
</evidence>
<protein>
    <recommendedName>
        <fullName evidence="6 7">Large ribosomal subunit protein uL3</fullName>
    </recommendedName>
</protein>
<gene>
    <name evidence="7 10" type="primary">rplC</name>
    <name evidence="10" type="ORF">H9729_05610</name>
</gene>
<keyword evidence="5 7" id="KW-0687">Ribonucleoprotein</keyword>
<dbReference type="FunFam" id="2.40.30.10:FF:000004">
    <property type="entry name" value="50S ribosomal protein L3"/>
    <property type="match status" value="1"/>
</dbReference>
<dbReference type="InterPro" id="IPR019927">
    <property type="entry name" value="Ribosomal_uL3_bac/org-type"/>
</dbReference>
<dbReference type="InterPro" id="IPR000597">
    <property type="entry name" value="Ribosomal_uL3"/>
</dbReference>
<accession>A0A9D1ZWW1</accession>
<dbReference type="InterPro" id="IPR019926">
    <property type="entry name" value="Ribosomal_uL3_CS"/>
</dbReference>
<evidence type="ECO:0000256" key="2">
    <source>
        <dbReference type="ARBA" id="ARBA00022730"/>
    </source>
</evidence>
<dbReference type="GO" id="GO:0022625">
    <property type="term" value="C:cytosolic large ribosomal subunit"/>
    <property type="evidence" value="ECO:0007669"/>
    <property type="project" value="TreeGrafter"/>
</dbReference>
<dbReference type="HAMAP" id="MF_01325_B">
    <property type="entry name" value="Ribosomal_uL3_B"/>
    <property type="match status" value="1"/>
</dbReference>
<dbReference type="NCBIfam" id="TIGR03625">
    <property type="entry name" value="L3_bact"/>
    <property type="match status" value="1"/>
</dbReference>
<evidence type="ECO:0000256" key="3">
    <source>
        <dbReference type="ARBA" id="ARBA00022884"/>
    </source>
</evidence>
<evidence type="ECO:0000256" key="9">
    <source>
        <dbReference type="RuleBase" id="RU003906"/>
    </source>
</evidence>
<comment type="function">
    <text evidence="7 9">One of the primary rRNA binding proteins, it binds directly near the 3'-end of the 23S rRNA, where it nucleates assembly of the 50S subunit.</text>
</comment>
<dbReference type="GO" id="GO:0003735">
    <property type="term" value="F:structural constituent of ribosome"/>
    <property type="evidence" value="ECO:0007669"/>
    <property type="project" value="UniProtKB-UniRule"/>
</dbReference>
<keyword evidence="4 7" id="KW-0689">Ribosomal protein</keyword>
<dbReference type="GO" id="GO:0006412">
    <property type="term" value="P:translation"/>
    <property type="evidence" value="ECO:0007669"/>
    <property type="project" value="UniProtKB-UniRule"/>
</dbReference>
<keyword evidence="3 7" id="KW-0694">RNA-binding</keyword>
<dbReference type="Gene3D" id="3.30.160.810">
    <property type="match status" value="1"/>
</dbReference>
<keyword evidence="2 7" id="KW-0699">rRNA-binding</keyword>